<evidence type="ECO:0000313" key="2">
    <source>
        <dbReference type="EMBL" id="MEU6823523.1"/>
    </source>
</evidence>
<sequence>MAVGQLPDQVREFARYLRDLLGRLDQAAGWCGVFWQRDPDGMRACLDGAEVPPWDVVQALLHDLAADRGIPEAERETDTARALHRASIAAYDARPGGHELLGDRLDMMLTEQRIALERQADLTRQLSAAVDADDVDRINLDLAWVRDDHDRATARCAEIQERMDRLVEAERPSWVDLGTAVSGDGFGVFPGGPAVPDASPSSSSPFLSSPSPSSSPSSLFPSPDDELRVPRQDAAPAAEALHGGFGEGGYEPGPAPTPASAPEPAPQELQGPAGDPATRATSDAVRELIQLRGEGRSGEAHGVLVEAAGWPADRLPGFAAELHRAGLGADWATLLWEAASLPPDRLVALADALAGSGRADDCRKLLRQGVARPAPEIAEAIIALIDAGREREARALLDSYLRVRTPEDVARCAHTDPRRLIPLLLETARGVSEEHHWDLVHALRVAGFSA</sequence>
<keyword evidence="3" id="KW-1185">Reference proteome</keyword>
<organism evidence="2 3">
    <name type="scientific">Streptomyces atriruber</name>
    <dbReference type="NCBI Taxonomy" id="545121"/>
    <lineage>
        <taxon>Bacteria</taxon>
        <taxon>Bacillati</taxon>
        <taxon>Actinomycetota</taxon>
        <taxon>Actinomycetes</taxon>
        <taxon>Kitasatosporales</taxon>
        <taxon>Streptomycetaceae</taxon>
        <taxon>Streptomyces</taxon>
    </lineage>
</organism>
<feature type="compositionally biased region" description="Pro residues" evidence="1">
    <location>
        <begin position="253"/>
        <end position="265"/>
    </location>
</feature>
<evidence type="ECO:0000313" key="3">
    <source>
        <dbReference type="Proteomes" id="UP001551176"/>
    </source>
</evidence>
<dbReference type="EMBL" id="JBEYXV010000011">
    <property type="protein sequence ID" value="MEU6823523.1"/>
    <property type="molecule type" value="Genomic_DNA"/>
</dbReference>
<accession>A0ABV3BR75</accession>
<reference evidence="2 3" key="1">
    <citation type="submission" date="2024-06" db="EMBL/GenBank/DDBJ databases">
        <title>The Natural Products Discovery Center: Release of the First 8490 Sequenced Strains for Exploring Actinobacteria Biosynthetic Diversity.</title>
        <authorList>
            <person name="Kalkreuter E."/>
            <person name="Kautsar S.A."/>
            <person name="Yang D."/>
            <person name="Bader C.D."/>
            <person name="Teijaro C.N."/>
            <person name="Fluegel L."/>
            <person name="Davis C.M."/>
            <person name="Simpson J.R."/>
            <person name="Lauterbach L."/>
            <person name="Steele A.D."/>
            <person name="Gui C."/>
            <person name="Meng S."/>
            <person name="Li G."/>
            <person name="Viehrig K."/>
            <person name="Ye F."/>
            <person name="Su P."/>
            <person name="Kiefer A.F."/>
            <person name="Nichols A."/>
            <person name="Cepeda A.J."/>
            <person name="Yan W."/>
            <person name="Fan B."/>
            <person name="Jiang Y."/>
            <person name="Adhikari A."/>
            <person name="Zheng C.-J."/>
            <person name="Schuster L."/>
            <person name="Cowan T.M."/>
            <person name="Smanski M.J."/>
            <person name="Chevrette M.G."/>
            <person name="De Carvalho L.P.S."/>
            <person name="Shen B."/>
        </authorList>
    </citation>
    <scope>NUCLEOTIDE SEQUENCE [LARGE SCALE GENOMIC DNA]</scope>
    <source>
        <strain evidence="2 3">NPDC046838</strain>
    </source>
</reference>
<feature type="region of interest" description="Disordered" evidence="1">
    <location>
        <begin position="191"/>
        <end position="228"/>
    </location>
</feature>
<gene>
    <name evidence="2" type="ORF">ABZ921_23045</name>
</gene>
<dbReference type="Proteomes" id="UP001551176">
    <property type="component" value="Unassembled WGS sequence"/>
</dbReference>
<feature type="compositionally biased region" description="Low complexity" evidence="1">
    <location>
        <begin position="191"/>
        <end position="222"/>
    </location>
</feature>
<proteinExistence type="predicted"/>
<feature type="region of interest" description="Disordered" evidence="1">
    <location>
        <begin position="241"/>
        <end position="280"/>
    </location>
</feature>
<evidence type="ECO:0000256" key="1">
    <source>
        <dbReference type="SAM" id="MobiDB-lite"/>
    </source>
</evidence>
<comment type="caution">
    <text evidence="2">The sequence shown here is derived from an EMBL/GenBank/DDBJ whole genome shotgun (WGS) entry which is preliminary data.</text>
</comment>
<evidence type="ECO:0008006" key="4">
    <source>
        <dbReference type="Google" id="ProtNLM"/>
    </source>
</evidence>
<name>A0ABV3BR75_9ACTN</name>
<dbReference type="RefSeq" id="WP_359352130.1">
    <property type="nucleotide sequence ID" value="NZ_JBEYXV010000011.1"/>
</dbReference>
<protein>
    <recommendedName>
        <fullName evidence="4">UL36 very large tegument protein</fullName>
    </recommendedName>
</protein>